<dbReference type="InterPro" id="IPR035706">
    <property type="entry name" value="AAA_9"/>
</dbReference>
<dbReference type="GO" id="GO:0007018">
    <property type="term" value="P:microtubule-based movement"/>
    <property type="evidence" value="ECO:0007669"/>
    <property type="project" value="InterPro"/>
</dbReference>
<protein>
    <submittedName>
        <fullName evidence="7">Dynein axonemal heavy chain 7 (Axonemal beta dynein heavy chain 7) (Axonemal dynein heavy chain b) (Ciliary dynein heavy chain 7) (Dynein-like protein 7)</fullName>
    </submittedName>
</protein>
<evidence type="ECO:0000256" key="1">
    <source>
        <dbReference type="SAM" id="Coils"/>
    </source>
</evidence>
<dbReference type="EMBL" id="CAMXCT030003046">
    <property type="protein sequence ID" value="CAL4789417.1"/>
    <property type="molecule type" value="Genomic_DNA"/>
</dbReference>
<keyword evidence="8" id="KW-1185">Reference proteome</keyword>
<feature type="coiled-coil region" evidence="1">
    <location>
        <begin position="475"/>
        <end position="502"/>
    </location>
</feature>
<feature type="signal peptide" evidence="3">
    <location>
        <begin position="1"/>
        <end position="31"/>
    </location>
</feature>
<sequence length="1511" mass="169115">MSREWGKCCSWLWRSLRIATISAWKVKVASSLETPSNMSRRRIRRTGPLAADLQGKRVGLQDQLLNIVVEKERPDLAEEKARLVEGENKEQLEVTERKILDVLSSSQGNTLEDEAAVQVSRLTSLALLATASLNKRRALRRARAVARRRWFLHRTGALSLDFAALAKIHQTLAAHHSQDRRFLARITAAMATVKQPWRCRVCHKIAKSSMPRCAWCGKTWQEVMDYTFQQGQVQDQQPYAGYTGWHQGGQGNAQGRKATPRKKSRKSKRDGGSHHGGPGGQQQGAPNAAAHMRQQMAQMPVLNPTPQAARSATPSPAEIHLQNILGALRHSEETWTPEVQQAVQKVDHTNLQLNLGQVHASVREIGRAKTEVAEAEAARLRLVTSWRTFLQYSVARWKEYAGLFQSQEAAIQNQIMTAKTQLAQAQRQFGKTSEVVKDGAVSISDDEEGTNSPELKQVKDEEMRSEATHKIAAGLSQVVTSLQELSEQAEAEERKAKRMRGSGDAIQNAEDLAIDVGFCNAIRIDVFDMTRPKSRRVQTSFSDMIDICIFSDYTMPLRSFTLPQTAFVAWTSKPWSLNFSHQLSADLGWTVSSRTDDAFSLMQVHQVRHELPPPDWVRLSRPPADATVDEANHPDEPMTLPQEFQAEADIDSEADGSSSSSHTVRAVFIYHLDDPVVFGHIDWTDYDCMMSDAAQLLGVDVDSLVALYEINVPLADIATDITPMIAHLENDMEPGEPSRSCLIDYEIHGNTREAHYQTAPVVDRRVLITPIPATLPAIFIRAGVDVYCHLEDDRCILFHNHQPVLSQNHPMLRPTHGDYLRLVIPPSLYCDEPTQPLLWRRQQHNELTCGASPSWSDTTGYSPSLVDPAELRAQLGLPDPEVHAHFAAPSARRYPAWTMFGSCPSFTEEFLRAVNAINTAAENLPEFQEDVFDIAELAPWARELHEHWDRLATIGPGAVERLARLETWFTDHLNYQRCHHTRVAILGPDALHWEEQLKHLWRHHIIPEAEIEFHLVTPLPEDASGQIIGQLMIVQRPQRFQRSIVLSIYDSDYDRGRAHSLALVMADRIDLFSVMIMAELTEDCPPEAAHNVCTLWYGARQFAPAERAYASHGHAFRLVLSRARVTSYPASTATNLERRMAQIPSSSSLPPFFGHQADTPQWIAELSRAFQDLAAVERQDEGPVAYVTTWYLHVALRQSCVQSRTLRIRNQPLEWQRSIVERWGDQADSTLPTHLFWVTPAPPSSLTQHTIGHVLVVQGLPVDQVAVLLTARVRDQEGQALHHVATFMPAHVSAEMVVDVLALPGPLRRFPRRVGHGQTFLAPYVTQPIQSGWSLVVDVLGSHPVLPSAAPLEEEALNLLQTQVRQLPGTAQQSKNEMVQPVHSQHRVTLSLEACLADNLPYQITHHAFPETLCWHQPDWPRLLAAVYPGFALLPEGLNLHSSTYYAMAHPEEFSEPSLASTTALYVDGTATGISAAWSVIAVRFDCKGRPSLQGCIADTVRVDTQDAHPF</sequence>
<evidence type="ECO:0000313" key="5">
    <source>
        <dbReference type="EMBL" id="CAI4002105.1"/>
    </source>
</evidence>
<dbReference type="PANTHER" id="PTHR22878">
    <property type="entry name" value="DYNEIN HEAVY CHAIN 6, AXONEMAL-LIKE-RELATED"/>
    <property type="match status" value="1"/>
</dbReference>
<keyword evidence="3" id="KW-0732">Signal</keyword>
<dbReference type="Proteomes" id="UP001152797">
    <property type="component" value="Unassembled WGS sequence"/>
</dbReference>
<dbReference type="Gene3D" id="1.20.920.20">
    <property type="match status" value="1"/>
</dbReference>
<dbReference type="GO" id="GO:0051959">
    <property type="term" value="F:dynein light intermediate chain binding"/>
    <property type="evidence" value="ECO:0007669"/>
    <property type="project" value="InterPro"/>
</dbReference>
<dbReference type="PANTHER" id="PTHR22878:SF70">
    <property type="entry name" value="DYNEIN HEAVY CHAIN 2, AXONEMAL"/>
    <property type="match status" value="1"/>
</dbReference>
<evidence type="ECO:0000313" key="6">
    <source>
        <dbReference type="EMBL" id="CAL1155480.1"/>
    </source>
</evidence>
<evidence type="ECO:0000256" key="3">
    <source>
        <dbReference type="SAM" id="SignalP"/>
    </source>
</evidence>
<comment type="caution">
    <text evidence="5">The sequence shown here is derived from an EMBL/GenBank/DDBJ whole genome shotgun (WGS) entry which is preliminary data.</text>
</comment>
<proteinExistence type="predicted"/>
<dbReference type="EMBL" id="CAMXCT010003046">
    <property type="protein sequence ID" value="CAI4002105.1"/>
    <property type="molecule type" value="Genomic_DNA"/>
</dbReference>
<reference evidence="6" key="2">
    <citation type="submission" date="2024-04" db="EMBL/GenBank/DDBJ databases">
        <authorList>
            <person name="Chen Y."/>
            <person name="Shah S."/>
            <person name="Dougan E. K."/>
            <person name="Thang M."/>
            <person name="Chan C."/>
        </authorList>
    </citation>
    <scope>NUCLEOTIDE SEQUENCE [LARGE SCALE GENOMIC DNA]</scope>
</reference>
<feature type="compositionally biased region" description="Low complexity" evidence="2">
    <location>
        <begin position="283"/>
        <end position="292"/>
    </location>
</feature>
<accession>A0A9P1D2K7</accession>
<name>A0A9P1D2K7_9DINO</name>
<reference evidence="5" key="1">
    <citation type="submission" date="2022-10" db="EMBL/GenBank/DDBJ databases">
        <authorList>
            <person name="Chen Y."/>
            <person name="Dougan E. K."/>
            <person name="Chan C."/>
            <person name="Rhodes N."/>
            <person name="Thang M."/>
        </authorList>
    </citation>
    <scope>NUCLEOTIDE SEQUENCE</scope>
</reference>
<feature type="region of interest" description="Disordered" evidence="2">
    <location>
        <begin position="239"/>
        <end position="292"/>
    </location>
</feature>
<evidence type="ECO:0000259" key="4">
    <source>
        <dbReference type="Pfam" id="PF12781"/>
    </source>
</evidence>
<dbReference type="EMBL" id="CAMXCT020003046">
    <property type="protein sequence ID" value="CAL1155480.1"/>
    <property type="molecule type" value="Genomic_DNA"/>
</dbReference>
<dbReference type="InterPro" id="IPR026983">
    <property type="entry name" value="DHC"/>
</dbReference>
<gene>
    <name evidence="5" type="ORF">C1SCF055_LOCUS28079</name>
</gene>
<evidence type="ECO:0000313" key="7">
    <source>
        <dbReference type="EMBL" id="CAL4789417.1"/>
    </source>
</evidence>
<dbReference type="GO" id="GO:0030286">
    <property type="term" value="C:dynein complex"/>
    <property type="evidence" value="ECO:0007669"/>
    <property type="project" value="InterPro"/>
</dbReference>
<feature type="chain" id="PRO_5043270975" evidence="3">
    <location>
        <begin position="32"/>
        <end position="1511"/>
    </location>
</feature>
<dbReference type="Pfam" id="PF12781">
    <property type="entry name" value="AAA_9"/>
    <property type="match status" value="1"/>
</dbReference>
<feature type="domain" description="Dynein heavy chain ATP-binding dynein motor region" evidence="4">
    <location>
        <begin position="57"/>
        <end position="118"/>
    </location>
</feature>
<organism evidence="5">
    <name type="scientific">Cladocopium goreaui</name>
    <dbReference type="NCBI Taxonomy" id="2562237"/>
    <lineage>
        <taxon>Eukaryota</taxon>
        <taxon>Sar</taxon>
        <taxon>Alveolata</taxon>
        <taxon>Dinophyceae</taxon>
        <taxon>Suessiales</taxon>
        <taxon>Symbiodiniaceae</taxon>
        <taxon>Cladocopium</taxon>
    </lineage>
</organism>
<evidence type="ECO:0000313" key="8">
    <source>
        <dbReference type="Proteomes" id="UP001152797"/>
    </source>
</evidence>
<feature type="compositionally biased region" description="Basic residues" evidence="2">
    <location>
        <begin position="258"/>
        <end position="268"/>
    </location>
</feature>
<dbReference type="GO" id="GO:0045505">
    <property type="term" value="F:dynein intermediate chain binding"/>
    <property type="evidence" value="ECO:0007669"/>
    <property type="project" value="InterPro"/>
</dbReference>
<keyword evidence="1" id="KW-0175">Coiled coil</keyword>
<evidence type="ECO:0000256" key="2">
    <source>
        <dbReference type="SAM" id="MobiDB-lite"/>
    </source>
</evidence>